<dbReference type="AlphaFoldDB" id="A0A5J6GP75"/>
<evidence type="ECO:0000259" key="2">
    <source>
        <dbReference type="Pfam" id="PF01370"/>
    </source>
</evidence>
<gene>
    <name evidence="3" type="ORF">CP970_39505</name>
</gene>
<dbReference type="EMBL" id="CP023699">
    <property type="protein sequence ID" value="QEU96212.1"/>
    <property type="molecule type" value="Genomic_DNA"/>
</dbReference>
<evidence type="ECO:0000313" key="3">
    <source>
        <dbReference type="EMBL" id="QEU96212.1"/>
    </source>
</evidence>
<comment type="similarity">
    <text evidence="1">Belongs to the NAD(P)-dependent epimerase/dehydratase family.</text>
</comment>
<keyword evidence="4" id="KW-1185">Reference proteome</keyword>
<evidence type="ECO:0000313" key="4">
    <source>
        <dbReference type="Proteomes" id="UP000325529"/>
    </source>
</evidence>
<dbReference type="Gene3D" id="3.40.50.720">
    <property type="entry name" value="NAD(P)-binding Rossmann-like Domain"/>
    <property type="match status" value="1"/>
</dbReference>
<proteinExistence type="inferred from homology"/>
<evidence type="ECO:0000256" key="1">
    <source>
        <dbReference type="ARBA" id="ARBA00007637"/>
    </source>
</evidence>
<name>A0A5J6GP75_STRKN</name>
<accession>A0A5J6GP75</accession>
<feature type="domain" description="NAD-dependent epimerase/dehydratase" evidence="2">
    <location>
        <begin position="59"/>
        <end position="288"/>
    </location>
</feature>
<sequence length="375" mass="40419">MPSWNKKARPHSHKSVKAFLQLTVIPLVQRRRGPRMLPESPHVPSAFTGATPAFRRVGVTGGLGFVGRNLVRALHRQGASVTVFDLAAPGGADLPEGVRHVPVDLRAPATLTSALGDLDLLFHLGGNSSGTVAVTDPRLDFETNALGTFNVCEAARLASLPRLVYLSSAMVYGTPQAVPQREEHPTLPYYPYGASKLSGEHVVRAYARTYGLSAVLGRAFVIYGPGEDPRRAGAEVGQYLRWHLNGQPIRVTGDPDRKTRDFVHVHDIVTALLLLAARGDDGEVYNLGSGSEVSLRQLVEHIHDVTGRRPRMLTDDTVTDDTYRLVADISRLRGLGYRPSVDLPAGLAGLVDALGPTPELPQLDTIFHPTSGAPA</sequence>
<dbReference type="Pfam" id="PF01370">
    <property type="entry name" value="Epimerase"/>
    <property type="match status" value="1"/>
</dbReference>
<dbReference type="InterPro" id="IPR001509">
    <property type="entry name" value="Epimerase_deHydtase"/>
</dbReference>
<reference evidence="3 4" key="1">
    <citation type="submission" date="2017-09" db="EMBL/GenBank/DDBJ databases">
        <authorList>
            <person name="Lee N."/>
            <person name="Cho B.-K."/>
        </authorList>
    </citation>
    <scope>NUCLEOTIDE SEQUENCE [LARGE SCALE GENOMIC DNA]</scope>
    <source>
        <strain evidence="3 4">ATCC 12853</strain>
    </source>
</reference>
<dbReference type="KEGG" id="ska:CP970_39505"/>
<protein>
    <submittedName>
        <fullName evidence="3">NAD-dependent epimerase/dehydratase family protein</fullName>
    </submittedName>
</protein>
<dbReference type="SUPFAM" id="SSF51735">
    <property type="entry name" value="NAD(P)-binding Rossmann-fold domains"/>
    <property type="match status" value="1"/>
</dbReference>
<dbReference type="Proteomes" id="UP000325529">
    <property type="component" value="Chromosome"/>
</dbReference>
<organism evidence="3 4">
    <name type="scientific">Streptomyces kanamyceticus</name>
    <dbReference type="NCBI Taxonomy" id="1967"/>
    <lineage>
        <taxon>Bacteria</taxon>
        <taxon>Bacillati</taxon>
        <taxon>Actinomycetota</taxon>
        <taxon>Actinomycetes</taxon>
        <taxon>Kitasatosporales</taxon>
        <taxon>Streptomycetaceae</taxon>
        <taxon>Streptomyces</taxon>
    </lineage>
</organism>
<dbReference type="PANTHER" id="PTHR43000">
    <property type="entry name" value="DTDP-D-GLUCOSE 4,6-DEHYDRATASE-RELATED"/>
    <property type="match status" value="1"/>
</dbReference>
<dbReference type="InterPro" id="IPR036291">
    <property type="entry name" value="NAD(P)-bd_dom_sf"/>
</dbReference>